<proteinExistence type="predicted"/>
<dbReference type="EMBL" id="JAHZIJ010000016">
    <property type="protein sequence ID" value="MBW7476752.1"/>
    <property type="molecule type" value="Genomic_DNA"/>
</dbReference>
<keyword evidence="2" id="KW-0812">Transmembrane</keyword>
<reference evidence="4 5" key="1">
    <citation type="submission" date="2021-07" db="EMBL/GenBank/DDBJ databases">
        <title>Paenibacillus radiodurans sp. nov., isolated from the southeastern edge of Tengger Desert.</title>
        <authorList>
            <person name="Zhang G."/>
        </authorList>
    </citation>
    <scope>NUCLEOTIDE SEQUENCE [LARGE SCALE GENOMIC DNA]</scope>
    <source>
        <strain evidence="4 5">DT7-4</strain>
    </source>
</reference>
<gene>
    <name evidence="4" type="ORF">K0T92_18700</name>
</gene>
<dbReference type="Proteomes" id="UP000812277">
    <property type="component" value="Unassembled WGS sequence"/>
</dbReference>
<evidence type="ECO:0000259" key="3">
    <source>
        <dbReference type="Pfam" id="PF01551"/>
    </source>
</evidence>
<dbReference type="InterPro" id="IPR016047">
    <property type="entry name" value="M23ase_b-sheet_dom"/>
</dbReference>
<keyword evidence="2" id="KW-0472">Membrane</keyword>
<accession>A0ABS7D9X9</accession>
<sequence>MKRTRKKKWSLLVLRDADQNVKQFRVSKRSVVAAPAAAVLAVSSCIALLQLRSANELAYVEEAMTAQVNAYTHTIQEKDESVVSLKLEIERLKKQSTEMKTKLTDLKQLETKLQKFTETYGRTVSPTEAVNVPRKEVSTSSYSASADDAARTMAKLAAQSDLDFRAIASLVDAMGVTMADSLRKTQLRRAQLAAIPSGWPTQSHKLTSGFGYRKDPFTGRSTFHAGVDISGDEGDTIFAAADGTVTETGSNASKGNYIVITHRNNLKTVYYHLKRVEAKRNDTVVRGEKIGLLGTTGRSTAPHLHFQIMQNDEPVNPLKYLRLVKED</sequence>
<dbReference type="InterPro" id="IPR011055">
    <property type="entry name" value="Dup_hybrid_motif"/>
</dbReference>
<dbReference type="InterPro" id="IPR050570">
    <property type="entry name" value="Cell_wall_metabolism_enzyme"/>
</dbReference>
<evidence type="ECO:0000313" key="5">
    <source>
        <dbReference type="Proteomes" id="UP000812277"/>
    </source>
</evidence>
<dbReference type="PANTHER" id="PTHR21666:SF270">
    <property type="entry name" value="MUREIN HYDROLASE ACTIVATOR ENVC"/>
    <property type="match status" value="1"/>
</dbReference>
<organism evidence="4 5">
    <name type="scientific">Paenibacillus oenotherae</name>
    <dbReference type="NCBI Taxonomy" id="1435645"/>
    <lineage>
        <taxon>Bacteria</taxon>
        <taxon>Bacillati</taxon>
        <taxon>Bacillota</taxon>
        <taxon>Bacilli</taxon>
        <taxon>Bacillales</taxon>
        <taxon>Paenibacillaceae</taxon>
        <taxon>Paenibacillus</taxon>
    </lineage>
</organism>
<feature type="coiled-coil region" evidence="1">
    <location>
        <begin position="75"/>
        <end position="119"/>
    </location>
</feature>
<evidence type="ECO:0000256" key="1">
    <source>
        <dbReference type="SAM" id="Coils"/>
    </source>
</evidence>
<keyword evidence="2" id="KW-1133">Transmembrane helix</keyword>
<dbReference type="PANTHER" id="PTHR21666">
    <property type="entry name" value="PEPTIDASE-RELATED"/>
    <property type="match status" value="1"/>
</dbReference>
<dbReference type="CDD" id="cd12797">
    <property type="entry name" value="M23_peptidase"/>
    <property type="match status" value="1"/>
</dbReference>
<feature type="transmembrane region" description="Helical" evidence="2">
    <location>
        <begin position="31"/>
        <end position="51"/>
    </location>
</feature>
<comment type="caution">
    <text evidence="4">The sequence shown here is derived from an EMBL/GenBank/DDBJ whole genome shotgun (WGS) entry which is preliminary data.</text>
</comment>
<dbReference type="Pfam" id="PF01551">
    <property type="entry name" value="Peptidase_M23"/>
    <property type="match status" value="1"/>
</dbReference>
<keyword evidence="1" id="KW-0175">Coiled coil</keyword>
<feature type="domain" description="M23ase beta-sheet core" evidence="3">
    <location>
        <begin position="223"/>
        <end position="317"/>
    </location>
</feature>
<dbReference type="Gene3D" id="2.70.70.10">
    <property type="entry name" value="Glucose Permease (Domain IIA)"/>
    <property type="match status" value="1"/>
</dbReference>
<evidence type="ECO:0000313" key="4">
    <source>
        <dbReference type="EMBL" id="MBW7476752.1"/>
    </source>
</evidence>
<dbReference type="RefSeq" id="WP_219874002.1">
    <property type="nucleotide sequence ID" value="NZ_JAHZIJ010000016.1"/>
</dbReference>
<evidence type="ECO:0000256" key="2">
    <source>
        <dbReference type="SAM" id="Phobius"/>
    </source>
</evidence>
<keyword evidence="5" id="KW-1185">Reference proteome</keyword>
<name>A0ABS7D9X9_9BACL</name>
<protein>
    <submittedName>
        <fullName evidence="4">M23 family metallopeptidase</fullName>
    </submittedName>
</protein>
<dbReference type="SUPFAM" id="SSF51261">
    <property type="entry name" value="Duplicated hybrid motif"/>
    <property type="match status" value="1"/>
</dbReference>